<gene>
    <name evidence="1" type="ORF">MBEHAL_1602</name>
</gene>
<proteinExistence type="predicted"/>
<dbReference type="Proteomes" id="UP000016986">
    <property type="component" value="Unassembled WGS sequence"/>
</dbReference>
<keyword evidence="2" id="KW-1185">Reference proteome</keyword>
<dbReference type="EMBL" id="BATA01000037">
    <property type="protein sequence ID" value="GAD52842.1"/>
    <property type="molecule type" value="Genomic_DNA"/>
</dbReference>
<organism evidence="1 2">
    <name type="scientific">Halarchaeum acidiphilum MH1-52-1</name>
    <dbReference type="NCBI Taxonomy" id="1261545"/>
    <lineage>
        <taxon>Archaea</taxon>
        <taxon>Methanobacteriati</taxon>
        <taxon>Methanobacteriota</taxon>
        <taxon>Stenosarchaea group</taxon>
        <taxon>Halobacteria</taxon>
        <taxon>Halobacteriales</taxon>
        <taxon>Halobacteriaceae</taxon>
    </lineage>
</organism>
<evidence type="ECO:0000313" key="2">
    <source>
        <dbReference type="Proteomes" id="UP000016986"/>
    </source>
</evidence>
<comment type="caution">
    <text evidence="1">The sequence shown here is derived from an EMBL/GenBank/DDBJ whole genome shotgun (WGS) entry which is preliminary data.</text>
</comment>
<sequence length="442" mass="47421">MVELAIPDAATLENVNDVDEADFPRMAYAERRRDPSQIEDVDGATRDAVADIPAFADLDPGAEVAVTAGSRGIHDMPELVVAAVDELRERGFEPFVMPAMGSHGGATPEGQRQVLADYGITEERLGCEIRDAMDVEVVAEDETGRPIPVSTVALDADAVLLANRVKLHTDYRGPIQSGLCKMAVVGLGKQRGAEAMHNAAIERGLGACIPERAHAIFEETPVVGGLALVENANDRAAIIEGVPVDDIPEREPQLLERSEELFPTLPVDELDLLVVEEMGKDVSGAGMDTNVIGRYDFFDEPEPETPDITRIYVRSVTPASHGNAIGMGLADYAHEDLVADLNLADVYTNLVTSGETARGRIPIVSPTDRATLTVACSMTGVRDPGDLRIAYIENTMEPDALYVSEPVAADLAERDAVDVGALRDIAFDERGDFAFGFAADEE</sequence>
<dbReference type="OrthoDB" id="337900at2157"/>
<evidence type="ECO:0000313" key="1">
    <source>
        <dbReference type="EMBL" id="GAD52842.1"/>
    </source>
</evidence>
<reference evidence="1 2" key="1">
    <citation type="submission" date="2013-09" db="EMBL/GenBank/DDBJ databases">
        <title>Whole genome sequencing of Halarchaeum acidiphilum strain MH1-52-1.</title>
        <authorList>
            <person name="Shimane Y."/>
            <person name="Minegishi H."/>
            <person name="Nishi S."/>
            <person name="Echigo A."/>
            <person name="Shuto A."/>
            <person name="Konishi M."/>
            <person name="Ito T."/>
            <person name="Ohkuma M."/>
            <person name="Ohta Y."/>
            <person name="Nagano Y."/>
            <person name="Tsubouchi T."/>
            <person name="Mori K."/>
            <person name="Usui K."/>
            <person name="Kamekura M."/>
            <person name="Usami R."/>
            <person name="Takaki Y."/>
            <person name="Hatada Y."/>
        </authorList>
    </citation>
    <scope>NUCLEOTIDE SEQUENCE [LARGE SCALE GENOMIC DNA]</scope>
    <source>
        <strain evidence="1 2">JCM 16109</strain>
    </source>
</reference>
<dbReference type="RefSeq" id="WP_021780286.1">
    <property type="nucleotide sequence ID" value="NZ_BATA01000037.1"/>
</dbReference>
<name>U2YVR3_9EURY</name>
<accession>U2YVR3</accession>
<dbReference type="AlphaFoldDB" id="U2YVR3"/>
<protein>
    <submittedName>
        <fullName evidence="1">Iron-sulfur cluster binding protein</fullName>
    </submittedName>
</protein>
<dbReference type="eggNOG" id="arCOG06179">
    <property type="taxonomic scope" value="Archaea"/>
</dbReference>
<dbReference type="Gene3D" id="3.40.50.11440">
    <property type="match status" value="1"/>
</dbReference>